<comment type="similarity">
    <text evidence="2">Belongs to the RseB family.</text>
</comment>
<dbReference type="Pfam" id="PF03888">
    <property type="entry name" value="MucB_RseB"/>
    <property type="match status" value="1"/>
</dbReference>
<evidence type="ECO:0000313" key="8">
    <source>
        <dbReference type="EMBL" id="OZI74136.1"/>
    </source>
</evidence>
<feature type="domain" description="MucB/RseB N-terminal" evidence="6">
    <location>
        <begin position="49"/>
        <end position="224"/>
    </location>
</feature>
<dbReference type="Proteomes" id="UP000216429">
    <property type="component" value="Unassembled WGS sequence"/>
</dbReference>
<evidence type="ECO:0000256" key="2">
    <source>
        <dbReference type="ARBA" id="ARBA00008150"/>
    </source>
</evidence>
<comment type="subcellular location">
    <subcellularLocation>
        <location evidence="1">Periplasm</location>
    </subcellularLocation>
</comment>
<dbReference type="InterPro" id="IPR005588">
    <property type="entry name" value="MucB_RseB"/>
</dbReference>
<dbReference type="Gene3D" id="2.50.20.10">
    <property type="entry name" value="Lipoprotein localisation LolA/LolB/LppX"/>
    <property type="match status" value="1"/>
</dbReference>
<comment type="caution">
    <text evidence="8">The sequence shown here is derived from an EMBL/GenBank/DDBJ whole genome shotgun (WGS) entry which is preliminary data.</text>
</comment>
<evidence type="ECO:0000256" key="1">
    <source>
        <dbReference type="ARBA" id="ARBA00004418"/>
    </source>
</evidence>
<dbReference type="InterPro" id="IPR038484">
    <property type="entry name" value="MucB/RseB_C_sf"/>
</dbReference>
<feature type="signal peptide" evidence="5">
    <location>
        <begin position="1"/>
        <end position="40"/>
    </location>
</feature>
<evidence type="ECO:0000259" key="7">
    <source>
        <dbReference type="Pfam" id="PF17188"/>
    </source>
</evidence>
<dbReference type="Pfam" id="PF17188">
    <property type="entry name" value="MucB_RseB_C"/>
    <property type="match status" value="1"/>
</dbReference>
<proteinExistence type="inferred from homology"/>
<protein>
    <submittedName>
        <fullName evidence="8">Siderophore-interacting protein</fullName>
    </submittedName>
</protein>
<dbReference type="PANTHER" id="PTHR38782:SF1">
    <property type="entry name" value="SIGMA-E FACTOR REGULATORY PROTEIN RSEB"/>
    <property type="match status" value="1"/>
</dbReference>
<evidence type="ECO:0000313" key="9">
    <source>
        <dbReference type="Proteomes" id="UP000216429"/>
    </source>
</evidence>
<dbReference type="Gene3D" id="3.30.200.100">
    <property type="entry name" value="MucB/RseB, C-terminal domain"/>
    <property type="match status" value="1"/>
</dbReference>
<dbReference type="PANTHER" id="PTHR38782">
    <property type="match status" value="1"/>
</dbReference>
<dbReference type="GO" id="GO:0042597">
    <property type="term" value="C:periplasmic space"/>
    <property type="evidence" value="ECO:0007669"/>
    <property type="project" value="UniProtKB-SubCell"/>
</dbReference>
<evidence type="ECO:0000256" key="3">
    <source>
        <dbReference type="ARBA" id="ARBA00022729"/>
    </source>
</evidence>
<dbReference type="InterPro" id="IPR033436">
    <property type="entry name" value="MucB/RseB_C"/>
</dbReference>
<sequence length="346" mass="38666">MVRWQDVRADKRVARRQRQWAAMAAVALCSMMAWSGAALAQAQAPETDPVKLLADIQQAARSQDYAGVFMYQQGDIMQSSRLVHVIDGTGERERLEILDGQPREYLRHNEDVQCLIPEHKTVLLERRRGDRFPGLLLGDPKDLADHYVVRAESKLHRVADRQCRLITIEPRDALRYGYQLCADVDTNLLLKAQTIDGRRGVVEQVSFSSLRVGGDVDARQLNSRWDTRDWRVMEADMKPVDLAAQGWRIPAPEGFVAVMQVARHIGKGTVSQVVLSDGLAAISVFIEPFDGSRHQHTPAGLIQRGAINIYGTRIADYWMTVLGEVPAATLESLAQATEYVPVSSSK</sequence>
<dbReference type="InterPro" id="IPR033434">
    <property type="entry name" value="MucB/RseB_N"/>
</dbReference>
<feature type="domain" description="MucB/RseB C-terminal" evidence="7">
    <location>
        <begin position="243"/>
        <end position="336"/>
    </location>
</feature>
<keyword evidence="3 5" id="KW-0732">Signal</keyword>
<dbReference type="PIRSF" id="PIRSF005427">
    <property type="entry name" value="RseB"/>
    <property type="match status" value="1"/>
</dbReference>
<evidence type="ECO:0000256" key="4">
    <source>
        <dbReference type="ARBA" id="ARBA00022764"/>
    </source>
</evidence>
<dbReference type="AlphaFoldDB" id="A0A261VJ40"/>
<feature type="chain" id="PRO_5012244034" evidence="5">
    <location>
        <begin position="41"/>
        <end position="346"/>
    </location>
</feature>
<keyword evidence="4" id="KW-0574">Periplasm</keyword>
<accession>A0A261VJ40</accession>
<dbReference type="OrthoDB" id="7067274at2"/>
<organism evidence="8 9">
    <name type="scientific">Bordetella genomosp. 12</name>
    <dbReference type="NCBI Taxonomy" id="463035"/>
    <lineage>
        <taxon>Bacteria</taxon>
        <taxon>Pseudomonadati</taxon>
        <taxon>Pseudomonadota</taxon>
        <taxon>Betaproteobacteria</taxon>
        <taxon>Burkholderiales</taxon>
        <taxon>Alcaligenaceae</taxon>
        <taxon>Bordetella</taxon>
    </lineage>
</organism>
<gene>
    <name evidence="8" type="ORF">CAL22_06435</name>
</gene>
<name>A0A261VJ40_9BORD</name>
<dbReference type="CDD" id="cd16327">
    <property type="entry name" value="RseB"/>
    <property type="match status" value="1"/>
</dbReference>
<dbReference type="EMBL" id="NEVU01000002">
    <property type="protein sequence ID" value="OZI74136.1"/>
    <property type="molecule type" value="Genomic_DNA"/>
</dbReference>
<dbReference type="RefSeq" id="WP_094811529.1">
    <property type="nucleotide sequence ID" value="NZ_NEVU01000002.1"/>
</dbReference>
<evidence type="ECO:0000259" key="6">
    <source>
        <dbReference type="Pfam" id="PF03888"/>
    </source>
</evidence>
<evidence type="ECO:0000256" key="5">
    <source>
        <dbReference type="SAM" id="SignalP"/>
    </source>
</evidence>
<keyword evidence="9" id="KW-1185">Reference proteome</keyword>
<reference evidence="9" key="1">
    <citation type="submission" date="2017-05" db="EMBL/GenBank/DDBJ databases">
        <title>Complete and WGS of Bordetella genogroups.</title>
        <authorList>
            <person name="Spilker T."/>
            <person name="Lipuma J."/>
        </authorList>
    </citation>
    <scope>NUCLEOTIDE SEQUENCE [LARGE SCALE GENOMIC DNA]</scope>
    <source>
        <strain evidence="9">AU6712</strain>
    </source>
</reference>